<evidence type="ECO:0000313" key="2">
    <source>
        <dbReference type="Proteomes" id="UP000664859"/>
    </source>
</evidence>
<accession>A0A835YMA9</accession>
<proteinExistence type="predicted"/>
<name>A0A835YMA9_9STRA</name>
<dbReference type="Proteomes" id="UP000664859">
    <property type="component" value="Unassembled WGS sequence"/>
</dbReference>
<protein>
    <submittedName>
        <fullName evidence="1">Uncharacterized protein</fullName>
    </submittedName>
</protein>
<dbReference type="EMBL" id="JAFCMP010000519">
    <property type="protein sequence ID" value="KAG5177977.1"/>
    <property type="molecule type" value="Genomic_DNA"/>
</dbReference>
<organism evidence="1 2">
    <name type="scientific">Tribonema minus</name>
    <dbReference type="NCBI Taxonomy" id="303371"/>
    <lineage>
        <taxon>Eukaryota</taxon>
        <taxon>Sar</taxon>
        <taxon>Stramenopiles</taxon>
        <taxon>Ochrophyta</taxon>
        <taxon>PX clade</taxon>
        <taxon>Xanthophyceae</taxon>
        <taxon>Tribonematales</taxon>
        <taxon>Tribonemataceae</taxon>
        <taxon>Tribonema</taxon>
    </lineage>
</organism>
<dbReference type="AlphaFoldDB" id="A0A835YMA9"/>
<comment type="caution">
    <text evidence="1">The sequence shown here is derived from an EMBL/GenBank/DDBJ whole genome shotgun (WGS) entry which is preliminary data.</text>
</comment>
<reference evidence="1" key="1">
    <citation type="submission" date="2021-02" db="EMBL/GenBank/DDBJ databases">
        <title>First Annotated Genome of the Yellow-green Alga Tribonema minus.</title>
        <authorList>
            <person name="Mahan K.M."/>
        </authorList>
    </citation>
    <scope>NUCLEOTIDE SEQUENCE</scope>
    <source>
        <strain evidence="1">UTEX B ZZ1240</strain>
    </source>
</reference>
<evidence type="ECO:0000313" key="1">
    <source>
        <dbReference type="EMBL" id="KAG5177977.1"/>
    </source>
</evidence>
<sequence>MWCCIKFNFNFAEFDLPEKHEAFDAHANPQDKDFMNDILCREAAHLRGTGKALILDGCEHLTTHALRRSGFTDANIVIANSNESTCAALQACLPQVDVRFCSMIDCLESPAQERFAVVYLDYCGSFGGRQSTCAPSYEMELLFSKKLNERAIVAYTFCKRTAVRMDPSIPDSELAWRTFQHIACKYGYVTRNVASRHYRQMFTACFRVERIATTSDFLMRDM</sequence>
<gene>
    <name evidence="1" type="ORF">JKP88DRAFT_248439</name>
</gene>
<keyword evidence="2" id="KW-1185">Reference proteome</keyword>